<dbReference type="InterPro" id="IPR029016">
    <property type="entry name" value="GAF-like_dom_sf"/>
</dbReference>
<dbReference type="GO" id="GO:1902201">
    <property type="term" value="P:negative regulation of bacterial-type flagellum-dependent cell motility"/>
    <property type="evidence" value="ECO:0007669"/>
    <property type="project" value="TreeGrafter"/>
</dbReference>
<feature type="transmembrane region" description="Helical" evidence="1">
    <location>
        <begin position="169"/>
        <end position="195"/>
    </location>
</feature>
<proteinExistence type="predicted"/>
<dbReference type="RefSeq" id="WP_132370623.1">
    <property type="nucleotide sequence ID" value="NZ_SMAN01000001.1"/>
</dbReference>
<feature type="domain" description="GGDEF" evidence="2">
    <location>
        <begin position="425"/>
        <end position="567"/>
    </location>
</feature>
<dbReference type="SMART" id="SM00267">
    <property type="entry name" value="GGDEF"/>
    <property type="match status" value="1"/>
</dbReference>
<dbReference type="PANTHER" id="PTHR45138:SF9">
    <property type="entry name" value="DIGUANYLATE CYCLASE DGCM-RELATED"/>
    <property type="match status" value="1"/>
</dbReference>
<organism evidence="3 4">
    <name type="scientific">Melghiribacillus thermohalophilus</name>
    <dbReference type="NCBI Taxonomy" id="1324956"/>
    <lineage>
        <taxon>Bacteria</taxon>
        <taxon>Bacillati</taxon>
        <taxon>Bacillota</taxon>
        <taxon>Bacilli</taxon>
        <taxon>Bacillales</taxon>
        <taxon>Bacillaceae</taxon>
        <taxon>Melghiribacillus</taxon>
    </lineage>
</organism>
<dbReference type="Proteomes" id="UP000294650">
    <property type="component" value="Unassembled WGS sequence"/>
</dbReference>
<evidence type="ECO:0000256" key="1">
    <source>
        <dbReference type="SAM" id="Phobius"/>
    </source>
</evidence>
<keyword evidence="1" id="KW-1133">Transmembrane helix</keyword>
<sequence length="570" mass="65601">MTKERKIVIWLVWVVIWPVSLFYLYHLFTPSFGDNWIDIVSFSVLMLIVAYFPIVVDDTPIFFIQGISLTVFLYYGLFIEIILTQMAALFLILRLRIGKNELHRIPINLLMFLLTSIFGAMIYYLFGGTHGDSVEIIPTMGYIFGIFASNQVLLYLFRNFVTQQKFKFFNVGLLWELLTTLIVLPVGFVLYLLYVEMGIGAIYYVGTPFIAVSFILKSYYTSRRINKYMRKTSDIGQKLTGKLDVKEVLDILVNEVKDLLSVEYTYIWDILNTNETMKLIRFADQHGQQKPPEYTLKKGEGISGIVYEKGEEIFFDRKKKWSHIEDPTIPESAESVLSVPVHRNEDIVGVMTLASNKRRAFEKYHLMLIKIVSNYLAVAIENARHYQTTKTKTETCHLTKLYNYRFIQNYLQQLFEDMEAKGIQETVSLILLDLDHFKQINDTYGHESGNEVLCQLADRLKQFIGKQGIVARYGGEEFVILLPGTDKDHATRLAERVRIELASKPFTLVQHIQNGQDSIEVNVTASIGVASYPADCEDPNELIRHADRAMYMGAKQKGRNRVAAYKSAIE</sequence>
<dbReference type="Pfam" id="PF13185">
    <property type="entry name" value="GAF_2"/>
    <property type="match status" value="1"/>
</dbReference>
<reference evidence="3 4" key="1">
    <citation type="submission" date="2019-03" db="EMBL/GenBank/DDBJ databases">
        <title>Genomic Encyclopedia of Type Strains, Phase IV (KMG-IV): sequencing the most valuable type-strain genomes for metagenomic binning, comparative biology and taxonomic classification.</title>
        <authorList>
            <person name="Goeker M."/>
        </authorList>
    </citation>
    <scope>NUCLEOTIDE SEQUENCE [LARGE SCALE GENOMIC DNA]</scope>
    <source>
        <strain evidence="3 4">DSM 25894</strain>
    </source>
</reference>
<feature type="transmembrane region" description="Helical" evidence="1">
    <location>
        <begin position="6"/>
        <end position="24"/>
    </location>
</feature>
<dbReference type="Gene3D" id="3.30.70.270">
    <property type="match status" value="1"/>
</dbReference>
<dbReference type="PROSITE" id="PS50887">
    <property type="entry name" value="GGDEF"/>
    <property type="match status" value="1"/>
</dbReference>
<dbReference type="PANTHER" id="PTHR45138">
    <property type="entry name" value="REGULATORY COMPONENTS OF SENSORY TRANSDUCTION SYSTEM"/>
    <property type="match status" value="1"/>
</dbReference>
<dbReference type="AlphaFoldDB" id="A0A4R3NDX5"/>
<dbReference type="InterPro" id="IPR029787">
    <property type="entry name" value="Nucleotide_cyclase"/>
</dbReference>
<dbReference type="InterPro" id="IPR003018">
    <property type="entry name" value="GAF"/>
</dbReference>
<dbReference type="SUPFAM" id="SSF55073">
    <property type="entry name" value="Nucleotide cyclase"/>
    <property type="match status" value="1"/>
</dbReference>
<dbReference type="InterPro" id="IPR050469">
    <property type="entry name" value="Diguanylate_Cyclase"/>
</dbReference>
<dbReference type="InterPro" id="IPR043128">
    <property type="entry name" value="Rev_trsase/Diguanyl_cyclase"/>
</dbReference>
<feature type="transmembrane region" description="Helical" evidence="1">
    <location>
        <begin position="136"/>
        <end position="157"/>
    </location>
</feature>
<dbReference type="SMART" id="SM00065">
    <property type="entry name" value="GAF"/>
    <property type="match status" value="1"/>
</dbReference>
<name>A0A4R3NDX5_9BACI</name>
<dbReference type="Pfam" id="PF00990">
    <property type="entry name" value="GGDEF"/>
    <property type="match status" value="1"/>
</dbReference>
<evidence type="ECO:0000259" key="2">
    <source>
        <dbReference type="PROSITE" id="PS50887"/>
    </source>
</evidence>
<evidence type="ECO:0000313" key="4">
    <source>
        <dbReference type="Proteomes" id="UP000294650"/>
    </source>
</evidence>
<dbReference type="InterPro" id="IPR000160">
    <property type="entry name" value="GGDEF_dom"/>
</dbReference>
<dbReference type="GO" id="GO:0005886">
    <property type="term" value="C:plasma membrane"/>
    <property type="evidence" value="ECO:0007669"/>
    <property type="project" value="TreeGrafter"/>
</dbReference>
<feature type="transmembrane region" description="Helical" evidence="1">
    <location>
        <begin position="105"/>
        <end position="124"/>
    </location>
</feature>
<keyword evidence="1" id="KW-0812">Transmembrane</keyword>
<evidence type="ECO:0000313" key="3">
    <source>
        <dbReference type="EMBL" id="TCT27136.1"/>
    </source>
</evidence>
<dbReference type="Gene3D" id="3.30.450.40">
    <property type="match status" value="1"/>
</dbReference>
<dbReference type="NCBIfam" id="TIGR00254">
    <property type="entry name" value="GGDEF"/>
    <property type="match status" value="1"/>
</dbReference>
<protein>
    <submittedName>
        <fullName evidence="3">Diguanylate cyclase with GAF sensor</fullName>
    </submittedName>
</protein>
<dbReference type="SUPFAM" id="SSF55781">
    <property type="entry name" value="GAF domain-like"/>
    <property type="match status" value="1"/>
</dbReference>
<dbReference type="CDD" id="cd01949">
    <property type="entry name" value="GGDEF"/>
    <property type="match status" value="1"/>
</dbReference>
<dbReference type="GO" id="GO:0043709">
    <property type="term" value="P:cell adhesion involved in single-species biofilm formation"/>
    <property type="evidence" value="ECO:0007669"/>
    <property type="project" value="TreeGrafter"/>
</dbReference>
<dbReference type="OrthoDB" id="9759607at2"/>
<feature type="transmembrane region" description="Helical" evidence="1">
    <location>
        <begin position="201"/>
        <end position="220"/>
    </location>
</feature>
<comment type="caution">
    <text evidence="3">The sequence shown here is derived from an EMBL/GenBank/DDBJ whole genome shotgun (WGS) entry which is preliminary data.</text>
</comment>
<accession>A0A4R3NDX5</accession>
<keyword evidence="1" id="KW-0472">Membrane</keyword>
<gene>
    <name evidence="3" type="ORF">EDD68_101504</name>
</gene>
<dbReference type="FunFam" id="3.30.70.270:FF:000001">
    <property type="entry name" value="Diguanylate cyclase domain protein"/>
    <property type="match status" value="1"/>
</dbReference>
<dbReference type="EMBL" id="SMAN01000001">
    <property type="protein sequence ID" value="TCT27136.1"/>
    <property type="molecule type" value="Genomic_DNA"/>
</dbReference>
<dbReference type="GO" id="GO:0052621">
    <property type="term" value="F:diguanylate cyclase activity"/>
    <property type="evidence" value="ECO:0007669"/>
    <property type="project" value="TreeGrafter"/>
</dbReference>
<feature type="transmembrane region" description="Helical" evidence="1">
    <location>
        <begin position="62"/>
        <end position="93"/>
    </location>
</feature>
<keyword evidence="4" id="KW-1185">Reference proteome</keyword>